<evidence type="ECO:0000313" key="3">
    <source>
        <dbReference type="Proteomes" id="UP000248544"/>
    </source>
</evidence>
<feature type="transmembrane region" description="Helical" evidence="1">
    <location>
        <begin position="12"/>
        <end position="31"/>
    </location>
</feature>
<evidence type="ECO:0000256" key="1">
    <source>
        <dbReference type="SAM" id="Phobius"/>
    </source>
</evidence>
<dbReference type="AlphaFoldDB" id="A0A2W2FHW1"/>
<keyword evidence="1" id="KW-1133">Transmembrane helix</keyword>
<reference evidence="2 3" key="1">
    <citation type="submission" date="2018-01" db="EMBL/GenBank/DDBJ databases">
        <title>Draft genome sequence of Sphaerisporangium sp. 7K107.</title>
        <authorList>
            <person name="Sahin N."/>
            <person name="Saygin H."/>
            <person name="Ay H."/>
        </authorList>
    </citation>
    <scope>NUCLEOTIDE SEQUENCE [LARGE SCALE GENOMIC DNA]</scope>
    <source>
        <strain evidence="2 3">7K107</strain>
    </source>
</reference>
<gene>
    <name evidence="2" type="ORF">C1I98_35045</name>
</gene>
<comment type="caution">
    <text evidence="2">The sequence shown here is derived from an EMBL/GenBank/DDBJ whole genome shotgun (WGS) entry which is preliminary data.</text>
</comment>
<sequence>MTRIPRLDAARRIFTYTAATVGAFFGMLVGLQKLATLLLMSGDELDASLRWRTVAAGICLIAAYVGFWRMNRTIFH</sequence>
<keyword evidence="1" id="KW-0812">Transmembrane</keyword>
<proteinExistence type="predicted"/>
<dbReference type="RefSeq" id="WP_111171618.1">
    <property type="nucleotide sequence ID" value="NZ_POUA01000475.1"/>
</dbReference>
<evidence type="ECO:0000313" key="2">
    <source>
        <dbReference type="EMBL" id="PZG24930.1"/>
    </source>
</evidence>
<name>A0A2W2FHW1_9ACTN</name>
<organism evidence="2 3">
    <name type="scientific">Spongiactinospora gelatinilytica</name>
    <dbReference type="NCBI Taxonomy" id="2666298"/>
    <lineage>
        <taxon>Bacteria</taxon>
        <taxon>Bacillati</taxon>
        <taxon>Actinomycetota</taxon>
        <taxon>Actinomycetes</taxon>
        <taxon>Streptosporangiales</taxon>
        <taxon>Streptosporangiaceae</taxon>
        <taxon>Spongiactinospora</taxon>
    </lineage>
</organism>
<keyword evidence="3" id="KW-1185">Reference proteome</keyword>
<dbReference type="Proteomes" id="UP000248544">
    <property type="component" value="Unassembled WGS sequence"/>
</dbReference>
<accession>A0A2W2FHW1</accession>
<keyword evidence="1" id="KW-0472">Membrane</keyword>
<protein>
    <submittedName>
        <fullName evidence="2">Uncharacterized protein</fullName>
    </submittedName>
</protein>
<feature type="transmembrane region" description="Helical" evidence="1">
    <location>
        <begin position="51"/>
        <end position="70"/>
    </location>
</feature>
<dbReference type="EMBL" id="POUA01000475">
    <property type="protein sequence ID" value="PZG24930.1"/>
    <property type="molecule type" value="Genomic_DNA"/>
</dbReference>